<feature type="transmembrane region" description="Helical" evidence="6">
    <location>
        <begin position="163"/>
        <end position="183"/>
    </location>
</feature>
<evidence type="ECO:0000256" key="6">
    <source>
        <dbReference type="SAM" id="Phobius"/>
    </source>
</evidence>
<feature type="transmembrane region" description="Helical" evidence="6">
    <location>
        <begin position="189"/>
        <end position="212"/>
    </location>
</feature>
<dbReference type="VEuPathDB" id="FungiDB:I302_08388"/>
<feature type="compositionally biased region" description="Basic and acidic residues" evidence="5">
    <location>
        <begin position="250"/>
        <end position="260"/>
    </location>
</feature>
<keyword evidence="4 6" id="KW-0472">Membrane</keyword>
<evidence type="ECO:0000256" key="3">
    <source>
        <dbReference type="ARBA" id="ARBA00022989"/>
    </source>
</evidence>
<dbReference type="PANTHER" id="PTHR16201:SF37">
    <property type="entry name" value="PQ-LOOP REPEAT-CONTAINING PROTEIN"/>
    <property type="match status" value="1"/>
</dbReference>
<dbReference type="OrthoDB" id="407617at2759"/>
<dbReference type="InterPro" id="IPR051415">
    <property type="entry name" value="LAAT-1"/>
</dbReference>
<evidence type="ECO:0000256" key="1">
    <source>
        <dbReference type="ARBA" id="ARBA00004141"/>
    </source>
</evidence>
<protein>
    <submittedName>
        <fullName evidence="7">Uncharacterized protein</fullName>
    </submittedName>
</protein>
<dbReference type="InterPro" id="IPR006603">
    <property type="entry name" value="PQ-loop_rpt"/>
</dbReference>
<accession>A0A1B9FS69</accession>
<feature type="transmembrane region" description="Helical" evidence="6">
    <location>
        <begin position="133"/>
        <end position="151"/>
    </location>
</feature>
<evidence type="ECO:0000313" key="9">
    <source>
        <dbReference type="Proteomes" id="UP000092730"/>
    </source>
</evidence>
<dbReference type="Gene3D" id="1.20.1280.290">
    <property type="match status" value="2"/>
</dbReference>
<sequence>MQPNKTVENALAAVGAILWTGQAFPQIYKSYRMKSTKGISPQMMIIWASSSLFFMTYAVTRRLSIPGIIQVHFSFVVFSTSWIQCLYYSKDFPLKKALIYGSVWTAVCVAFEVGSIFGLWAAQSHGTEIPMSVYGYISSVLTVIGLIPQYYEIYRLKEVLGLSYSFIFTDIVGALFYIISLMFRPKLDISAIVIYVLTASMMVIIIILALILNPRAAKRRRLEGSTSITESTTPPAIKEREASHPTNPIVEEKVRYHSDGSDSESEPESGPSTPTGMDAHHEVPILEYSGLETGHEVLRKGYSVEVAKNV</sequence>
<dbReference type="Proteomes" id="UP000092730">
    <property type="component" value="Chromosome 3"/>
</dbReference>
<dbReference type="GeneID" id="30212787"/>
<dbReference type="EMBL" id="KI894026">
    <property type="protein sequence ID" value="OCF21613.1"/>
    <property type="molecule type" value="Genomic_DNA"/>
</dbReference>
<reference evidence="8" key="2">
    <citation type="submission" date="2013-07" db="EMBL/GenBank/DDBJ databases">
        <authorList>
            <consortium name="The Broad Institute Genome Sequencing Platform"/>
            <person name="Cuomo C."/>
            <person name="Litvintseva A."/>
            <person name="Chen Y."/>
            <person name="Heitman J."/>
            <person name="Sun S."/>
            <person name="Springer D."/>
            <person name="Dromer F."/>
            <person name="Young S.K."/>
            <person name="Zeng Q."/>
            <person name="Gargeya S."/>
            <person name="Fitzgerald M."/>
            <person name="Abouelleil A."/>
            <person name="Alvarado L."/>
            <person name="Berlin A.M."/>
            <person name="Chapman S.B."/>
            <person name="Dewar J."/>
            <person name="Goldberg J."/>
            <person name="Griggs A."/>
            <person name="Gujja S."/>
            <person name="Hansen M."/>
            <person name="Howarth C."/>
            <person name="Imamovic A."/>
            <person name="Larimer J."/>
            <person name="McCowan C."/>
            <person name="Murphy C."/>
            <person name="Pearson M."/>
            <person name="Priest M."/>
            <person name="Roberts A."/>
            <person name="Saif S."/>
            <person name="Shea T."/>
            <person name="Sykes S."/>
            <person name="Wortman J."/>
            <person name="Nusbaum C."/>
            <person name="Birren B."/>
        </authorList>
    </citation>
    <scope>NUCLEOTIDE SEQUENCE</scope>
    <source>
        <strain evidence="8">CBS 10118</strain>
    </source>
</reference>
<feature type="compositionally biased region" description="Polar residues" evidence="5">
    <location>
        <begin position="224"/>
        <end position="234"/>
    </location>
</feature>
<feature type="transmembrane region" description="Helical" evidence="6">
    <location>
        <begin position="97"/>
        <end position="121"/>
    </location>
</feature>
<evidence type="ECO:0000256" key="4">
    <source>
        <dbReference type="ARBA" id="ARBA00023136"/>
    </source>
</evidence>
<evidence type="ECO:0000313" key="8">
    <source>
        <dbReference type="EMBL" id="WVW83083.1"/>
    </source>
</evidence>
<dbReference type="KEGG" id="kbi:30212787"/>
<dbReference type="RefSeq" id="XP_019042683.1">
    <property type="nucleotide sequence ID" value="XM_019194970.1"/>
</dbReference>
<dbReference type="GO" id="GO:0016020">
    <property type="term" value="C:membrane"/>
    <property type="evidence" value="ECO:0007669"/>
    <property type="project" value="UniProtKB-SubCell"/>
</dbReference>
<dbReference type="SMART" id="SM00679">
    <property type="entry name" value="CTNS"/>
    <property type="match status" value="2"/>
</dbReference>
<dbReference type="Pfam" id="PF04193">
    <property type="entry name" value="PQ-loop"/>
    <property type="match status" value="2"/>
</dbReference>
<dbReference type="EMBL" id="CP144543">
    <property type="protein sequence ID" value="WVW83083.1"/>
    <property type="molecule type" value="Genomic_DNA"/>
</dbReference>
<keyword evidence="2 6" id="KW-0812">Transmembrane</keyword>
<reference evidence="7" key="3">
    <citation type="submission" date="2014-01" db="EMBL/GenBank/DDBJ databases">
        <title>Evolution of pathogenesis and genome organization in the Tremellales.</title>
        <authorList>
            <person name="Cuomo C."/>
            <person name="Litvintseva A."/>
            <person name="Heitman J."/>
            <person name="Chen Y."/>
            <person name="Sun S."/>
            <person name="Springer D."/>
            <person name="Dromer F."/>
            <person name="Young S."/>
            <person name="Zeng Q."/>
            <person name="Chapman S."/>
            <person name="Gujja S."/>
            <person name="Saif S."/>
            <person name="Birren B."/>
        </authorList>
    </citation>
    <scope>NUCLEOTIDE SEQUENCE</scope>
    <source>
        <strain evidence="7">CBS 10118</strain>
    </source>
</reference>
<keyword evidence="3 6" id="KW-1133">Transmembrane helix</keyword>
<feature type="transmembrane region" description="Helical" evidence="6">
    <location>
        <begin position="39"/>
        <end position="59"/>
    </location>
</feature>
<dbReference type="PANTHER" id="PTHR16201">
    <property type="entry name" value="SEVEN TRANSMEMBRANE PROTEIN 1-RELATED"/>
    <property type="match status" value="1"/>
</dbReference>
<comment type="subcellular location">
    <subcellularLocation>
        <location evidence="1">Membrane</location>
        <topology evidence="1">Multi-pass membrane protein</topology>
    </subcellularLocation>
</comment>
<evidence type="ECO:0000256" key="2">
    <source>
        <dbReference type="ARBA" id="ARBA00022692"/>
    </source>
</evidence>
<gene>
    <name evidence="7" type="ORF">I302_08388</name>
    <name evidence="8" type="ORF">I302_105101</name>
</gene>
<name>A0A1B9FS69_9TREE</name>
<reference evidence="8" key="4">
    <citation type="submission" date="2024-02" db="EMBL/GenBank/DDBJ databases">
        <title>Comparative genomics of Cryptococcus and Kwoniella reveals pathogenesis evolution and contrasting modes of karyotype evolution via chromosome fusion or intercentromeric recombination.</title>
        <authorList>
            <person name="Coelho M.A."/>
            <person name="David-Palma M."/>
            <person name="Shea T."/>
            <person name="Bowers K."/>
            <person name="McGinley-Smith S."/>
            <person name="Mohammad A.W."/>
            <person name="Gnirke A."/>
            <person name="Yurkov A.M."/>
            <person name="Nowrousian M."/>
            <person name="Sun S."/>
            <person name="Cuomo C.A."/>
            <person name="Heitman J."/>
        </authorList>
    </citation>
    <scope>NUCLEOTIDE SEQUENCE</scope>
    <source>
        <strain evidence="8">CBS 10118</strain>
    </source>
</reference>
<evidence type="ECO:0000256" key="5">
    <source>
        <dbReference type="SAM" id="MobiDB-lite"/>
    </source>
</evidence>
<organism evidence="7">
    <name type="scientific">Kwoniella bestiolae CBS 10118</name>
    <dbReference type="NCBI Taxonomy" id="1296100"/>
    <lineage>
        <taxon>Eukaryota</taxon>
        <taxon>Fungi</taxon>
        <taxon>Dikarya</taxon>
        <taxon>Basidiomycota</taxon>
        <taxon>Agaricomycotina</taxon>
        <taxon>Tremellomycetes</taxon>
        <taxon>Tremellales</taxon>
        <taxon>Cryptococcaceae</taxon>
        <taxon>Kwoniella</taxon>
    </lineage>
</organism>
<proteinExistence type="predicted"/>
<dbReference type="AlphaFoldDB" id="A0A1B9FS69"/>
<feature type="region of interest" description="Disordered" evidence="5">
    <location>
        <begin position="222"/>
        <end position="279"/>
    </location>
</feature>
<evidence type="ECO:0000313" key="7">
    <source>
        <dbReference type="EMBL" id="OCF21613.1"/>
    </source>
</evidence>
<keyword evidence="9" id="KW-1185">Reference proteome</keyword>
<reference evidence="7" key="1">
    <citation type="submission" date="2013-07" db="EMBL/GenBank/DDBJ databases">
        <title>The Genome Sequence of Cryptococcus bestiolae CBS10118.</title>
        <authorList>
            <consortium name="The Broad Institute Genome Sequencing Platform"/>
            <person name="Cuomo C."/>
            <person name="Litvintseva A."/>
            <person name="Chen Y."/>
            <person name="Heitman J."/>
            <person name="Sun S."/>
            <person name="Springer D."/>
            <person name="Dromer F."/>
            <person name="Young S.K."/>
            <person name="Zeng Q."/>
            <person name="Gargeya S."/>
            <person name="Fitzgerald M."/>
            <person name="Abouelleil A."/>
            <person name="Alvarado L."/>
            <person name="Berlin A.M."/>
            <person name="Chapman S.B."/>
            <person name="Dewar J."/>
            <person name="Goldberg J."/>
            <person name="Griggs A."/>
            <person name="Gujja S."/>
            <person name="Hansen M."/>
            <person name="Howarth C."/>
            <person name="Imamovic A."/>
            <person name="Larimer J."/>
            <person name="McCowan C."/>
            <person name="Murphy C."/>
            <person name="Pearson M."/>
            <person name="Priest M."/>
            <person name="Roberts A."/>
            <person name="Saif S."/>
            <person name="Shea T."/>
            <person name="Sykes S."/>
            <person name="Wortman J."/>
            <person name="Nusbaum C."/>
            <person name="Birren B."/>
        </authorList>
    </citation>
    <scope>NUCLEOTIDE SEQUENCE [LARGE SCALE GENOMIC DNA]</scope>
    <source>
        <strain evidence="7">CBS 10118</strain>
    </source>
</reference>